<sequence>GASADPINMYPVLLIDGVQYTMGSPSGEITKGGHVNQNSLMSLTSYDVENNRWYYCIRKDITFGQHFHVGCVNGTGGNVVVVGYLWGARII</sequence>
<reference evidence="1" key="1">
    <citation type="journal article" date="2014" name="Front. Microbiol.">
        <title>High frequency of phylogenetically diverse reductive dehalogenase-homologous genes in deep subseafloor sedimentary metagenomes.</title>
        <authorList>
            <person name="Kawai M."/>
            <person name="Futagami T."/>
            <person name="Toyoda A."/>
            <person name="Takaki Y."/>
            <person name="Nishi S."/>
            <person name="Hori S."/>
            <person name="Arai W."/>
            <person name="Tsubouchi T."/>
            <person name="Morono Y."/>
            <person name="Uchiyama I."/>
            <person name="Ito T."/>
            <person name="Fujiyama A."/>
            <person name="Inagaki F."/>
            <person name="Takami H."/>
        </authorList>
    </citation>
    <scope>NUCLEOTIDE SEQUENCE</scope>
    <source>
        <strain evidence="1">Expedition CK06-06</strain>
    </source>
</reference>
<dbReference type="EMBL" id="BARU01043233">
    <property type="protein sequence ID" value="GAH79150.1"/>
    <property type="molecule type" value="Genomic_DNA"/>
</dbReference>
<feature type="non-terminal residue" evidence="1">
    <location>
        <position position="1"/>
    </location>
</feature>
<protein>
    <submittedName>
        <fullName evidence="1">Uncharacterized protein</fullName>
    </submittedName>
</protein>
<name>X1JCB7_9ZZZZ</name>
<proteinExistence type="predicted"/>
<dbReference type="AlphaFoldDB" id="X1JCB7"/>
<gene>
    <name evidence="1" type="ORF">S03H2_66248</name>
</gene>
<evidence type="ECO:0000313" key="1">
    <source>
        <dbReference type="EMBL" id="GAH79150.1"/>
    </source>
</evidence>
<comment type="caution">
    <text evidence="1">The sequence shown here is derived from an EMBL/GenBank/DDBJ whole genome shotgun (WGS) entry which is preliminary data.</text>
</comment>
<accession>X1JCB7</accession>
<organism evidence="1">
    <name type="scientific">marine sediment metagenome</name>
    <dbReference type="NCBI Taxonomy" id="412755"/>
    <lineage>
        <taxon>unclassified sequences</taxon>
        <taxon>metagenomes</taxon>
        <taxon>ecological metagenomes</taxon>
    </lineage>
</organism>